<dbReference type="EMBL" id="WOTH01000058">
    <property type="protein sequence ID" value="NHO55256.1"/>
    <property type="molecule type" value="Genomic_DNA"/>
</dbReference>
<accession>A0A967BAQ6</accession>
<dbReference type="AlphaFoldDB" id="A0A967BAQ6"/>
<dbReference type="InterPro" id="IPR009057">
    <property type="entry name" value="Homeodomain-like_sf"/>
</dbReference>
<sequence length="123" mass="13949">MTLPPHTISFLVDAVGETRALEFVESEAGKRLRIPRSADGSKLARLYGVEVARALCDWRGGEAWEVPLCRVWRARCYEAQGLNTNEIAFRLGLSFRAVIRLLKRTGGRQPPRRLRDPRQASLF</sequence>
<comment type="caution">
    <text evidence="1">The sequence shown here is derived from an EMBL/GenBank/DDBJ whole genome shotgun (WGS) entry which is preliminary data.</text>
</comment>
<dbReference type="RefSeq" id="WP_166318744.1">
    <property type="nucleotide sequence ID" value="NZ_WOTH01000058.1"/>
</dbReference>
<organism evidence="1 2">
    <name type="scientific">Acetobacter estunensis</name>
    <dbReference type="NCBI Taxonomy" id="104097"/>
    <lineage>
        <taxon>Bacteria</taxon>
        <taxon>Pseudomonadati</taxon>
        <taxon>Pseudomonadota</taxon>
        <taxon>Alphaproteobacteria</taxon>
        <taxon>Acetobacterales</taxon>
        <taxon>Acetobacteraceae</taxon>
        <taxon>Acetobacter</taxon>
    </lineage>
</organism>
<gene>
    <name evidence="1" type="ORF">GOB87_15145</name>
</gene>
<dbReference type="SUPFAM" id="SSF46689">
    <property type="entry name" value="Homeodomain-like"/>
    <property type="match status" value="1"/>
</dbReference>
<reference evidence="1" key="1">
    <citation type="submission" date="2019-11" db="EMBL/GenBank/DDBJ databases">
        <title>Description of new Acetobacter species.</title>
        <authorList>
            <person name="Cleenwerck I."/>
            <person name="Sombolestani A.S."/>
        </authorList>
    </citation>
    <scope>NUCLEOTIDE SEQUENCE</scope>
    <source>
        <strain evidence="1">LMG 1626</strain>
    </source>
</reference>
<proteinExistence type="predicted"/>
<evidence type="ECO:0000313" key="2">
    <source>
        <dbReference type="Proteomes" id="UP000597459"/>
    </source>
</evidence>
<evidence type="ECO:0008006" key="3">
    <source>
        <dbReference type="Google" id="ProtNLM"/>
    </source>
</evidence>
<protein>
    <recommendedName>
        <fullName evidence="3">Mor transcription activator domain-containing protein</fullName>
    </recommendedName>
</protein>
<name>A0A967BAQ6_9PROT</name>
<evidence type="ECO:0000313" key="1">
    <source>
        <dbReference type="EMBL" id="NHO55256.1"/>
    </source>
</evidence>
<keyword evidence="2" id="KW-1185">Reference proteome</keyword>
<dbReference type="Proteomes" id="UP000597459">
    <property type="component" value="Unassembled WGS sequence"/>
</dbReference>